<dbReference type="AlphaFoldDB" id="A0A0E9TFL7"/>
<reference evidence="2" key="2">
    <citation type="journal article" date="2015" name="Fish Shellfish Immunol.">
        <title>Early steps in the European eel (Anguilla anguilla)-Vibrio vulnificus interaction in the gills: Role of the RtxA13 toxin.</title>
        <authorList>
            <person name="Callol A."/>
            <person name="Pajuelo D."/>
            <person name="Ebbesson L."/>
            <person name="Teles M."/>
            <person name="MacKenzie S."/>
            <person name="Amaro C."/>
        </authorList>
    </citation>
    <scope>NUCLEOTIDE SEQUENCE</scope>
</reference>
<sequence length="23" mass="2515">MEYSGMTPETARCTSTNKSTGFD</sequence>
<accession>A0A0E9TFL7</accession>
<name>A0A0E9TFL7_ANGAN</name>
<protein>
    <submittedName>
        <fullName evidence="2">Uncharacterized protein</fullName>
    </submittedName>
</protein>
<evidence type="ECO:0000256" key="1">
    <source>
        <dbReference type="SAM" id="MobiDB-lite"/>
    </source>
</evidence>
<evidence type="ECO:0000313" key="2">
    <source>
        <dbReference type="EMBL" id="JAH52386.1"/>
    </source>
</evidence>
<organism evidence="2">
    <name type="scientific">Anguilla anguilla</name>
    <name type="common">European freshwater eel</name>
    <name type="synonym">Muraena anguilla</name>
    <dbReference type="NCBI Taxonomy" id="7936"/>
    <lineage>
        <taxon>Eukaryota</taxon>
        <taxon>Metazoa</taxon>
        <taxon>Chordata</taxon>
        <taxon>Craniata</taxon>
        <taxon>Vertebrata</taxon>
        <taxon>Euteleostomi</taxon>
        <taxon>Actinopterygii</taxon>
        <taxon>Neopterygii</taxon>
        <taxon>Teleostei</taxon>
        <taxon>Anguilliformes</taxon>
        <taxon>Anguillidae</taxon>
        <taxon>Anguilla</taxon>
    </lineage>
</organism>
<feature type="compositionally biased region" description="Polar residues" evidence="1">
    <location>
        <begin position="12"/>
        <end position="23"/>
    </location>
</feature>
<feature type="region of interest" description="Disordered" evidence="1">
    <location>
        <begin position="1"/>
        <end position="23"/>
    </location>
</feature>
<proteinExistence type="predicted"/>
<reference evidence="2" key="1">
    <citation type="submission" date="2014-11" db="EMBL/GenBank/DDBJ databases">
        <authorList>
            <person name="Amaro Gonzalez C."/>
        </authorList>
    </citation>
    <scope>NUCLEOTIDE SEQUENCE</scope>
</reference>
<dbReference type="EMBL" id="GBXM01056191">
    <property type="protein sequence ID" value="JAH52386.1"/>
    <property type="molecule type" value="Transcribed_RNA"/>
</dbReference>